<protein>
    <submittedName>
        <fullName evidence="2">Uncharacterized protein</fullName>
    </submittedName>
</protein>
<accession>A0AAV1V4G1</accession>
<organism evidence="2 3">
    <name type="scientific">Peronospora matthiolae</name>
    <dbReference type="NCBI Taxonomy" id="2874970"/>
    <lineage>
        <taxon>Eukaryota</taxon>
        <taxon>Sar</taxon>
        <taxon>Stramenopiles</taxon>
        <taxon>Oomycota</taxon>
        <taxon>Peronosporomycetes</taxon>
        <taxon>Peronosporales</taxon>
        <taxon>Peronosporaceae</taxon>
        <taxon>Peronospora</taxon>
    </lineage>
</organism>
<dbReference type="AlphaFoldDB" id="A0AAV1V4G1"/>
<dbReference type="EMBL" id="CAKLBY020000190">
    <property type="protein sequence ID" value="CAK7932724.1"/>
    <property type="molecule type" value="Genomic_DNA"/>
</dbReference>
<comment type="caution">
    <text evidence="2">The sequence shown here is derived from an EMBL/GenBank/DDBJ whole genome shotgun (WGS) entry which is preliminary data.</text>
</comment>
<reference evidence="2" key="1">
    <citation type="submission" date="2024-01" db="EMBL/GenBank/DDBJ databases">
        <authorList>
            <person name="Webb A."/>
        </authorList>
    </citation>
    <scope>NUCLEOTIDE SEQUENCE</scope>
    <source>
        <strain evidence="2">Pm1</strain>
    </source>
</reference>
<evidence type="ECO:0000313" key="2">
    <source>
        <dbReference type="EMBL" id="CAK7940628.1"/>
    </source>
</evidence>
<dbReference type="Proteomes" id="UP001162060">
    <property type="component" value="Unassembled WGS sequence"/>
</dbReference>
<evidence type="ECO:0000313" key="1">
    <source>
        <dbReference type="EMBL" id="CAK7932724.1"/>
    </source>
</evidence>
<gene>
    <name evidence="1" type="ORF">PM001_LOCUS17874</name>
    <name evidence="2" type="ORF">PM001_LOCUS25778</name>
</gene>
<name>A0AAV1V4G1_9STRA</name>
<evidence type="ECO:0000313" key="3">
    <source>
        <dbReference type="Proteomes" id="UP001162060"/>
    </source>
</evidence>
<dbReference type="EMBL" id="CAKLBY020000259">
    <property type="protein sequence ID" value="CAK7940628.1"/>
    <property type="molecule type" value="Genomic_DNA"/>
</dbReference>
<sequence length="49" mass="5581">MSQIRSVLIAQQESLIQTLFATMLAMFGIVHDDDKDADNSDDEFDTFEQ</sequence>
<proteinExistence type="predicted"/>